<keyword evidence="2 5" id="KW-0349">Heme</keyword>
<comment type="similarity">
    <text evidence="1 5">Belongs to the CcmH/CycL/Ccl2/NrfF family.</text>
</comment>
<evidence type="ECO:0000256" key="6">
    <source>
        <dbReference type="SAM" id="MobiDB-lite"/>
    </source>
</evidence>
<accession>A0A938B3R7</accession>
<protein>
    <recommendedName>
        <fullName evidence="5">Cytochrome c-type biogenesis protein</fullName>
    </recommendedName>
</protein>
<dbReference type="InterPro" id="IPR038297">
    <property type="entry name" value="CcmH/CycL/NrfF/Ccl2_sf"/>
</dbReference>
<sequence length="164" mass="18219">MHWLAILKVSLMCSLICLGMSRPVWAQAWQDIAGELMSPACPGRTLLNCTSGHAEQWRELIRQKLAAGESKTQILQYFIDMSGESILAAPPKKGFALTAWLLPFFVMVNGAGLILVLTRRWARKRATDVSVSRIEPGPPTSVPASSPSDPYLERLRRELKAMNE</sequence>
<comment type="caution">
    <text evidence="8">The sequence shown here is derived from an EMBL/GenBank/DDBJ whole genome shotgun (WGS) entry which is preliminary data.</text>
</comment>
<evidence type="ECO:0000259" key="7">
    <source>
        <dbReference type="Pfam" id="PF03918"/>
    </source>
</evidence>
<keyword evidence="5" id="KW-1133">Transmembrane helix</keyword>
<feature type="region of interest" description="Disordered" evidence="6">
    <location>
        <begin position="128"/>
        <end position="150"/>
    </location>
</feature>
<keyword evidence="5" id="KW-0472">Membrane</keyword>
<keyword evidence="5" id="KW-0812">Transmembrane</keyword>
<dbReference type="Gene3D" id="1.10.8.640">
    <property type="entry name" value="Cytochrome C biogenesis protein"/>
    <property type="match status" value="1"/>
</dbReference>
<reference evidence="8" key="1">
    <citation type="submission" date="2019-03" db="EMBL/GenBank/DDBJ databases">
        <title>Lake Tanganyika Metagenome-Assembled Genomes (MAGs).</title>
        <authorList>
            <person name="Tran P."/>
        </authorList>
    </citation>
    <scope>NUCLEOTIDE SEQUENCE</scope>
    <source>
        <strain evidence="8">K_DeepCast_65m_m2_066</strain>
    </source>
</reference>
<dbReference type="Proteomes" id="UP000712673">
    <property type="component" value="Unassembled WGS sequence"/>
</dbReference>
<dbReference type="CDD" id="cd16378">
    <property type="entry name" value="CcmH_N"/>
    <property type="match status" value="1"/>
</dbReference>
<dbReference type="GO" id="GO:0046872">
    <property type="term" value="F:metal ion binding"/>
    <property type="evidence" value="ECO:0007669"/>
    <property type="project" value="UniProtKB-KW"/>
</dbReference>
<evidence type="ECO:0000313" key="9">
    <source>
        <dbReference type="Proteomes" id="UP000712673"/>
    </source>
</evidence>
<proteinExistence type="inferred from homology"/>
<evidence type="ECO:0000256" key="1">
    <source>
        <dbReference type="ARBA" id="ARBA00010342"/>
    </source>
</evidence>
<gene>
    <name evidence="8" type="ORF">FJZ47_09655</name>
</gene>
<dbReference type="AlphaFoldDB" id="A0A938B3R7"/>
<dbReference type="EMBL" id="VGLS01000250">
    <property type="protein sequence ID" value="MBM3224053.1"/>
    <property type="molecule type" value="Genomic_DNA"/>
</dbReference>
<comment type="function">
    <text evidence="5">Possible subunit of a heme lyase.</text>
</comment>
<evidence type="ECO:0000256" key="3">
    <source>
        <dbReference type="ARBA" id="ARBA00022723"/>
    </source>
</evidence>
<feature type="transmembrane region" description="Helical" evidence="5">
    <location>
        <begin position="97"/>
        <end position="117"/>
    </location>
</feature>
<feature type="chain" id="PRO_5038154570" description="Cytochrome c-type biogenesis protein" evidence="5">
    <location>
        <begin position="27"/>
        <end position="164"/>
    </location>
</feature>
<evidence type="ECO:0000256" key="4">
    <source>
        <dbReference type="ARBA" id="ARBA00023004"/>
    </source>
</evidence>
<evidence type="ECO:0000256" key="2">
    <source>
        <dbReference type="ARBA" id="ARBA00022617"/>
    </source>
</evidence>
<name>A0A938B3R7_UNCTE</name>
<organism evidence="8 9">
    <name type="scientific">Tectimicrobiota bacterium</name>
    <dbReference type="NCBI Taxonomy" id="2528274"/>
    <lineage>
        <taxon>Bacteria</taxon>
        <taxon>Pseudomonadati</taxon>
        <taxon>Nitrospinota/Tectimicrobiota group</taxon>
        <taxon>Candidatus Tectimicrobiota</taxon>
    </lineage>
</organism>
<keyword evidence="5" id="KW-0732">Signal</keyword>
<evidence type="ECO:0000256" key="5">
    <source>
        <dbReference type="RuleBase" id="RU364112"/>
    </source>
</evidence>
<keyword evidence="3 5" id="KW-0479">Metal-binding</keyword>
<dbReference type="InterPro" id="IPR005616">
    <property type="entry name" value="CcmH/CycL/Ccl2/NrfF_N"/>
</dbReference>
<feature type="domain" description="CcmH/CycL/Ccl2/NrfF N-terminal" evidence="7">
    <location>
        <begin position="22"/>
        <end position="129"/>
    </location>
</feature>
<keyword evidence="4 5" id="KW-0408">Iron</keyword>
<evidence type="ECO:0000313" key="8">
    <source>
        <dbReference type="EMBL" id="MBM3224053.1"/>
    </source>
</evidence>
<dbReference type="Pfam" id="PF03918">
    <property type="entry name" value="CcmH"/>
    <property type="match status" value="1"/>
</dbReference>
<feature type="signal peptide" evidence="5">
    <location>
        <begin position="1"/>
        <end position="26"/>
    </location>
</feature>